<accession>A0A853H3Q2</accession>
<comment type="caution">
    <text evidence="1">The sequence shown here is derived from an EMBL/GenBank/DDBJ whole genome shotgun (WGS) entry which is preliminary data.</text>
</comment>
<evidence type="ECO:0000313" key="2">
    <source>
        <dbReference type="Proteomes" id="UP000548673"/>
    </source>
</evidence>
<dbReference type="RefSeq" id="WP_004386223.1">
    <property type="nucleotide sequence ID" value="NZ_CABMLV010000001.1"/>
</dbReference>
<proteinExistence type="predicted"/>
<protein>
    <submittedName>
        <fullName evidence="1">Uncharacterized protein</fullName>
    </submittedName>
</protein>
<name>A0A853H3Q2_CROSK</name>
<dbReference type="AlphaFoldDB" id="A0A853H3Q2"/>
<dbReference type="GeneID" id="56730584"/>
<organism evidence="1 2">
    <name type="scientific">Cronobacter sakazakii</name>
    <name type="common">Enterobacter sakazakii</name>
    <dbReference type="NCBI Taxonomy" id="28141"/>
    <lineage>
        <taxon>Bacteria</taxon>
        <taxon>Pseudomonadati</taxon>
        <taxon>Pseudomonadota</taxon>
        <taxon>Gammaproteobacteria</taxon>
        <taxon>Enterobacterales</taxon>
        <taxon>Enterobacteriaceae</taxon>
        <taxon>Cronobacter</taxon>
    </lineage>
</organism>
<dbReference type="EMBL" id="JABTXY010000024">
    <property type="protein sequence ID" value="NYV43190.1"/>
    <property type="molecule type" value="Genomic_DNA"/>
</dbReference>
<reference evidence="1 2" key="1">
    <citation type="submission" date="2020-05" db="EMBL/GenBank/DDBJ databases">
        <title>The draft genome of Cronobacter sakazakii strain 145005.</title>
        <authorList>
            <person name="Yang J."/>
            <person name="Liu L."/>
            <person name="Feng Y."/>
            <person name="Zong Z."/>
        </authorList>
    </citation>
    <scope>NUCLEOTIDE SEQUENCE [LARGE SCALE GENOMIC DNA]</scope>
    <source>
        <strain evidence="1 2">145005</strain>
    </source>
</reference>
<sequence>MKQKWYCCPSMKLKDRFMVLIMGQDVFLLFRKGGSLRKSRDWLARAKAKFIPLG</sequence>
<gene>
    <name evidence="1" type="ORF">HRR37_12615</name>
</gene>
<evidence type="ECO:0000313" key="1">
    <source>
        <dbReference type="EMBL" id="NYV43190.1"/>
    </source>
</evidence>
<dbReference type="Proteomes" id="UP000548673">
    <property type="component" value="Unassembled WGS sequence"/>
</dbReference>